<dbReference type="EMBL" id="JACSIT010000050">
    <property type="protein sequence ID" value="MBC6993098.1"/>
    <property type="molecule type" value="Genomic_DNA"/>
</dbReference>
<keyword evidence="3" id="KW-0328">Glycosyltransferase</keyword>
<evidence type="ECO:0000256" key="6">
    <source>
        <dbReference type="ARBA" id="ARBA00022989"/>
    </source>
</evidence>
<dbReference type="Proteomes" id="UP000650081">
    <property type="component" value="Unassembled WGS sequence"/>
</dbReference>
<comment type="subcellular location">
    <subcellularLocation>
        <location evidence="1">Cell membrane</location>
        <topology evidence="1">Multi-pass membrane protein</topology>
    </subcellularLocation>
</comment>
<feature type="transmembrane region" description="Helical" evidence="8">
    <location>
        <begin position="12"/>
        <end position="31"/>
    </location>
</feature>
<evidence type="ECO:0000313" key="10">
    <source>
        <dbReference type="EMBL" id="MBC6993098.1"/>
    </source>
</evidence>
<feature type="transmembrane region" description="Helical" evidence="8">
    <location>
        <begin position="286"/>
        <end position="308"/>
    </location>
</feature>
<reference evidence="10" key="1">
    <citation type="submission" date="2020-08" db="EMBL/GenBank/DDBJ databases">
        <title>Lewinella bacteria from marine environments.</title>
        <authorList>
            <person name="Zhong Y."/>
        </authorList>
    </citation>
    <scope>NUCLEOTIDE SEQUENCE</scope>
    <source>
        <strain evidence="10">KCTC 42187</strain>
    </source>
</reference>
<sequence>MSVPTFSPWYPRLFFGLLLLVGLWVVDDYGISWDEAIQRRHGRVSIDYAAEKLGLPPPALEPDWHLEDYQWANYGMLYQLTANLLELQFGWQDDPYQYYRLRHYLNFFLFWLACYFFYRTLRLRFPARDWYPLVGTLVLVLSPRIFAHAFFNPKDHILLVFYLINVYTLLRFLDRRSWSNLFWHALATGLALNTRLPALIVPLTTVLILSWEMLRERPFSRQNLWWIGAYLPLSVVFLVPFFPYLWEDTFRRLWAAFSEMSDFAWEDYVWLFGQQLFALDVPAYYIPAWILITTPIIYLLFLFVGGYAALRRTVGALKKGRLWQDGPGLLDFAQLGLAVGPILVVILLGSTLYNGWRHLHFVYPSLVFLLMVGVEYGRQHWARPQVQSWVLGAGMALTAVQMVYDHPHQHVYFNAAIQGEPLNVRFDMDYWGVGFRDAFLQLARQVPEGEVRRIKCETWPCKDNLLALPPEARKKLVWEDKWHLADYLATHFIWPGTRYYVRDRIDHYAYPAVELRPSGNLTIGIYNLKVPAKPQEE</sequence>
<dbReference type="PANTHER" id="PTHR33908">
    <property type="entry name" value="MANNOSYLTRANSFERASE YKCB-RELATED"/>
    <property type="match status" value="1"/>
</dbReference>
<feature type="transmembrane region" description="Helical" evidence="8">
    <location>
        <begin position="223"/>
        <end position="246"/>
    </location>
</feature>
<evidence type="ECO:0000256" key="4">
    <source>
        <dbReference type="ARBA" id="ARBA00022679"/>
    </source>
</evidence>
<organism evidence="10 11">
    <name type="scientific">Neolewinella lacunae</name>
    <dbReference type="NCBI Taxonomy" id="1517758"/>
    <lineage>
        <taxon>Bacteria</taxon>
        <taxon>Pseudomonadati</taxon>
        <taxon>Bacteroidota</taxon>
        <taxon>Saprospiria</taxon>
        <taxon>Saprospirales</taxon>
        <taxon>Lewinellaceae</taxon>
        <taxon>Neolewinella</taxon>
    </lineage>
</organism>
<keyword evidence="11" id="KW-1185">Reference proteome</keyword>
<feature type="transmembrane region" description="Helical" evidence="8">
    <location>
        <begin position="329"/>
        <end position="349"/>
    </location>
</feature>
<evidence type="ECO:0000256" key="5">
    <source>
        <dbReference type="ARBA" id="ARBA00022692"/>
    </source>
</evidence>
<feature type="transmembrane region" description="Helical" evidence="8">
    <location>
        <begin position="185"/>
        <end position="211"/>
    </location>
</feature>
<dbReference type="Pfam" id="PF13231">
    <property type="entry name" value="PMT_2"/>
    <property type="match status" value="1"/>
</dbReference>
<dbReference type="GO" id="GO:0009103">
    <property type="term" value="P:lipopolysaccharide biosynthetic process"/>
    <property type="evidence" value="ECO:0007669"/>
    <property type="project" value="UniProtKB-ARBA"/>
</dbReference>
<evidence type="ECO:0000259" key="9">
    <source>
        <dbReference type="Pfam" id="PF13231"/>
    </source>
</evidence>
<feature type="transmembrane region" description="Helical" evidence="8">
    <location>
        <begin position="101"/>
        <end position="118"/>
    </location>
</feature>
<keyword evidence="4" id="KW-0808">Transferase</keyword>
<keyword evidence="6 8" id="KW-1133">Transmembrane helix</keyword>
<evidence type="ECO:0000256" key="7">
    <source>
        <dbReference type="ARBA" id="ARBA00023136"/>
    </source>
</evidence>
<dbReference type="AlphaFoldDB" id="A0A923PFC3"/>
<feature type="transmembrane region" description="Helical" evidence="8">
    <location>
        <begin position="130"/>
        <end position="150"/>
    </location>
</feature>
<dbReference type="PANTHER" id="PTHR33908:SF11">
    <property type="entry name" value="MEMBRANE PROTEIN"/>
    <property type="match status" value="1"/>
</dbReference>
<dbReference type="InterPro" id="IPR038731">
    <property type="entry name" value="RgtA/B/C-like"/>
</dbReference>
<evidence type="ECO:0000256" key="3">
    <source>
        <dbReference type="ARBA" id="ARBA00022676"/>
    </source>
</evidence>
<protein>
    <submittedName>
        <fullName evidence="10">Glycosyltransferase family 39 protein</fullName>
    </submittedName>
</protein>
<feature type="transmembrane region" description="Helical" evidence="8">
    <location>
        <begin position="355"/>
        <end position="374"/>
    </location>
</feature>
<proteinExistence type="predicted"/>
<keyword evidence="5 8" id="KW-0812">Transmembrane</keyword>
<dbReference type="GO" id="GO:0016763">
    <property type="term" value="F:pentosyltransferase activity"/>
    <property type="evidence" value="ECO:0007669"/>
    <property type="project" value="TreeGrafter"/>
</dbReference>
<feature type="transmembrane region" description="Helical" evidence="8">
    <location>
        <begin position="157"/>
        <end position="173"/>
    </location>
</feature>
<evidence type="ECO:0000313" key="11">
    <source>
        <dbReference type="Proteomes" id="UP000650081"/>
    </source>
</evidence>
<evidence type="ECO:0000256" key="8">
    <source>
        <dbReference type="SAM" id="Phobius"/>
    </source>
</evidence>
<comment type="caution">
    <text evidence="10">The sequence shown here is derived from an EMBL/GenBank/DDBJ whole genome shotgun (WGS) entry which is preliminary data.</text>
</comment>
<accession>A0A923PFC3</accession>
<gene>
    <name evidence="10" type="ORF">H9S92_02900</name>
</gene>
<dbReference type="InterPro" id="IPR050297">
    <property type="entry name" value="LipidA_mod_glycosyltrf_83"/>
</dbReference>
<evidence type="ECO:0000256" key="1">
    <source>
        <dbReference type="ARBA" id="ARBA00004651"/>
    </source>
</evidence>
<keyword evidence="7 8" id="KW-0472">Membrane</keyword>
<keyword evidence="2" id="KW-1003">Cell membrane</keyword>
<dbReference type="GO" id="GO:0005886">
    <property type="term" value="C:plasma membrane"/>
    <property type="evidence" value="ECO:0007669"/>
    <property type="project" value="UniProtKB-SubCell"/>
</dbReference>
<name>A0A923PFC3_9BACT</name>
<evidence type="ECO:0000256" key="2">
    <source>
        <dbReference type="ARBA" id="ARBA00022475"/>
    </source>
</evidence>
<feature type="domain" description="Glycosyltransferase RgtA/B/C/D-like" evidence="9">
    <location>
        <begin position="112"/>
        <end position="244"/>
    </location>
</feature>
<dbReference type="RefSeq" id="WP_187465221.1">
    <property type="nucleotide sequence ID" value="NZ_JACSIT010000050.1"/>
</dbReference>